<dbReference type="InterPro" id="IPR000782">
    <property type="entry name" value="FAS1_domain"/>
</dbReference>
<sequence>MASSLQRQLQILLLLLILISFFISAASTTTSPPPSAIPQPPNHFLYASILSTLGFTELSSATFAANLTTTTPITIFAPSDSSLLTCPSCSLPLLLQEHSIPGLYPLHFLRNLAFGTKLETTAPNRCLTITTTTSTGAHDQKVFVNGVEITSPDLFNNGLVMVHGLQGFITHLSPISCNVERMTSLTFPPQTMTAAASFSIMRLMLKDVIVRLRNSGYSFVALALRLKSAELLELKSMTIFALDDASIFAGEGFAYLSHFRFHVVPNKRIAASELVSLPAATVLPTLETGQQLVVTTAGGGGTLAPININYVKVTTIDLLHNGRIAVHGVSAPFPHMHHSVDEEGGYGTIDEKTHCDPTWHNGGACHLVNNAEVPVAAQIGIAGDHEDHHGL</sequence>
<evidence type="ECO:0000313" key="5">
    <source>
        <dbReference type="Proteomes" id="UP001454036"/>
    </source>
</evidence>
<dbReference type="InterPro" id="IPR036378">
    <property type="entry name" value="FAS1_dom_sf"/>
</dbReference>
<gene>
    <name evidence="4" type="ORF">LIER_17344</name>
</gene>
<name>A0AAV3QC89_LITER</name>
<accession>A0AAV3QC89</accession>
<dbReference type="Pfam" id="PF02469">
    <property type="entry name" value="Fasciclin"/>
    <property type="match status" value="1"/>
</dbReference>
<comment type="caution">
    <text evidence="4">The sequence shown here is derived from an EMBL/GenBank/DDBJ whole genome shotgun (WGS) entry which is preliminary data.</text>
</comment>
<reference evidence="4 5" key="1">
    <citation type="submission" date="2024-01" db="EMBL/GenBank/DDBJ databases">
        <title>The complete chloroplast genome sequence of Lithospermum erythrorhizon: insights into the phylogenetic relationship among Boraginaceae species and the maternal lineages of purple gromwells.</title>
        <authorList>
            <person name="Okada T."/>
            <person name="Watanabe K."/>
        </authorList>
    </citation>
    <scope>NUCLEOTIDE SEQUENCE [LARGE SCALE GENOMIC DNA]</scope>
</reference>
<dbReference type="PANTHER" id="PTHR33985:SF2">
    <property type="entry name" value="EXPRESSED PROTEIN"/>
    <property type="match status" value="1"/>
</dbReference>
<proteinExistence type="inferred from homology"/>
<dbReference type="PANTHER" id="PTHR33985">
    <property type="entry name" value="OS02G0491300 PROTEIN-RELATED"/>
    <property type="match status" value="1"/>
</dbReference>
<keyword evidence="5" id="KW-1185">Reference proteome</keyword>
<keyword evidence="2" id="KW-0732">Signal</keyword>
<evidence type="ECO:0000313" key="4">
    <source>
        <dbReference type="EMBL" id="GAA0160901.1"/>
    </source>
</evidence>
<dbReference type="AlphaFoldDB" id="A0AAV3QC89"/>
<evidence type="ECO:0000256" key="2">
    <source>
        <dbReference type="SAM" id="SignalP"/>
    </source>
</evidence>
<dbReference type="Proteomes" id="UP001454036">
    <property type="component" value="Unassembled WGS sequence"/>
</dbReference>
<dbReference type="EMBL" id="BAABME010004024">
    <property type="protein sequence ID" value="GAA0160901.1"/>
    <property type="molecule type" value="Genomic_DNA"/>
</dbReference>
<evidence type="ECO:0000256" key="1">
    <source>
        <dbReference type="ARBA" id="ARBA00007843"/>
    </source>
</evidence>
<protein>
    <recommendedName>
        <fullName evidence="3">FAS1 domain-containing protein</fullName>
    </recommendedName>
</protein>
<comment type="similarity">
    <text evidence="1">Belongs to the fasciclin-like AGP family.</text>
</comment>
<feature type="domain" description="FAS1" evidence="3">
    <location>
        <begin position="238"/>
        <end position="336"/>
    </location>
</feature>
<feature type="signal peptide" evidence="2">
    <location>
        <begin position="1"/>
        <end position="27"/>
    </location>
</feature>
<dbReference type="SMART" id="SM00554">
    <property type="entry name" value="FAS1"/>
    <property type="match status" value="2"/>
</dbReference>
<dbReference type="Gene3D" id="2.30.180.10">
    <property type="entry name" value="FAS1 domain"/>
    <property type="match status" value="1"/>
</dbReference>
<feature type="domain" description="FAS1" evidence="3">
    <location>
        <begin position="74"/>
        <end position="172"/>
    </location>
</feature>
<evidence type="ECO:0000259" key="3">
    <source>
        <dbReference type="SMART" id="SM00554"/>
    </source>
</evidence>
<feature type="chain" id="PRO_5043629507" description="FAS1 domain-containing protein" evidence="2">
    <location>
        <begin position="28"/>
        <end position="391"/>
    </location>
</feature>
<dbReference type="SUPFAM" id="SSF82153">
    <property type="entry name" value="FAS1 domain"/>
    <property type="match status" value="2"/>
</dbReference>
<dbReference type="InterPro" id="IPR052806">
    <property type="entry name" value="Fasciclin-like_AGP"/>
</dbReference>
<organism evidence="4 5">
    <name type="scientific">Lithospermum erythrorhizon</name>
    <name type="common">Purple gromwell</name>
    <name type="synonym">Lithospermum officinale var. erythrorhizon</name>
    <dbReference type="NCBI Taxonomy" id="34254"/>
    <lineage>
        <taxon>Eukaryota</taxon>
        <taxon>Viridiplantae</taxon>
        <taxon>Streptophyta</taxon>
        <taxon>Embryophyta</taxon>
        <taxon>Tracheophyta</taxon>
        <taxon>Spermatophyta</taxon>
        <taxon>Magnoliopsida</taxon>
        <taxon>eudicotyledons</taxon>
        <taxon>Gunneridae</taxon>
        <taxon>Pentapetalae</taxon>
        <taxon>asterids</taxon>
        <taxon>lamiids</taxon>
        <taxon>Boraginales</taxon>
        <taxon>Boraginaceae</taxon>
        <taxon>Boraginoideae</taxon>
        <taxon>Lithospermeae</taxon>
        <taxon>Lithospermum</taxon>
    </lineage>
</organism>